<organism evidence="1 2">
    <name type="scientific">Brassica cretica</name>
    <name type="common">Mustard</name>
    <dbReference type="NCBI Taxonomy" id="69181"/>
    <lineage>
        <taxon>Eukaryota</taxon>
        <taxon>Viridiplantae</taxon>
        <taxon>Streptophyta</taxon>
        <taxon>Embryophyta</taxon>
        <taxon>Tracheophyta</taxon>
        <taxon>Spermatophyta</taxon>
        <taxon>Magnoliopsida</taxon>
        <taxon>eudicotyledons</taxon>
        <taxon>Gunneridae</taxon>
        <taxon>Pentapetalae</taxon>
        <taxon>rosids</taxon>
        <taxon>malvids</taxon>
        <taxon>Brassicales</taxon>
        <taxon>Brassicaceae</taxon>
        <taxon>Brassiceae</taxon>
        <taxon>Brassica</taxon>
    </lineage>
</organism>
<protein>
    <submittedName>
        <fullName evidence="1">Uncharacterized protein</fullName>
    </submittedName>
</protein>
<name>A0A8S9LEE9_BRACR</name>
<dbReference type="AlphaFoldDB" id="A0A8S9LEE9"/>
<reference evidence="1" key="1">
    <citation type="submission" date="2019-12" db="EMBL/GenBank/DDBJ databases">
        <title>Genome sequencing and annotation of Brassica cretica.</title>
        <authorList>
            <person name="Studholme D.J."/>
            <person name="Sarris P.F."/>
        </authorList>
    </citation>
    <scope>NUCLEOTIDE SEQUENCE</scope>
    <source>
        <strain evidence="1">PFS-001/15</strain>
        <tissue evidence="1">Leaf</tissue>
    </source>
</reference>
<evidence type="ECO:0000313" key="1">
    <source>
        <dbReference type="EMBL" id="KAF2605824.1"/>
    </source>
</evidence>
<proteinExistence type="predicted"/>
<dbReference type="EMBL" id="QGKW02000276">
    <property type="protein sequence ID" value="KAF2605824.1"/>
    <property type="molecule type" value="Genomic_DNA"/>
</dbReference>
<comment type="caution">
    <text evidence="1">The sequence shown here is derived from an EMBL/GenBank/DDBJ whole genome shotgun (WGS) entry which is preliminary data.</text>
</comment>
<dbReference type="Proteomes" id="UP000712281">
    <property type="component" value="Unassembled WGS sequence"/>
</dbReference>
<accession>A0A8S9LEE9</accession>
<sequence>MDSTLGYLMILYMQKLLREGTTTRSDMSGGKKRNNWKKIKRIQRGPQLPLIPHFSDGGKYRVRNRCFSQPFAKL</sequence>
<gene>
    <name evidence="1" type="ORF">F2Q68_00044583</name>
</gene>
<evidence type="ECO:0000313" key="2">
    <source>
        <dbReference type="Proteomes" id="UP000712281"/>
    </source>
</evidence>